<dbReference type="AlphaFoldDB" id="A0AB38XMQ5"/>
<dbReference type="Pfam" id="PF12697">
    <property type="entry name" value="Abhydrolase_6"/>
    <property type="match status" value="1"/>
</dbReference>
<dbReference type="Proteomes" id="UP001211044">
    <property type="component" value="Chromosome"/>
</dbReference>
<reference evidence="3" key="1">
    <citation type="submission" date="2023-01" db="EMBL/GenBank/DDBJ databases">
        <title>Comparative Genomic Analysis of the Clinically-Derived Winkia Strain NY0527 Provides Evidence into the Taxonomic Reassignment of Winkia neuii and Characterizes Their Virulence Traits.</title>
        <authorList>
            <person name="Cai X."/>
            <person name="Peng Y."/>
            <person name="Li M."/>
            <person name="Qiu Y."/>
            <person name="Wang Y."/>
            <person name="Xu L."/>
            <person name="Hou Q."/>
        </authorList>
    </citation>
    <scope>NUCLEOTIDE SEQUENCE</scope>
    <source>
        <strain evidence="3">NY0527</strain>
    </source>
</reference>
<dbReference type="InterPro" id="IPR050266">
    <property type="entry name" value="AB_hydrolase_sf"/>
</dbReference>
<evidence type="ECO:0000313" key="4">
    <source>
        <dbReference type="Proteomes" id="UP001211044"/>
    </source>
</evidence>
<accession>A0AB38XMQ5</accession>
<evidence type="ECO:0000313" key="3">
    <source>
        <dbReference type="EMBL" id="WCE45630.1"/>
    </source>
</evidence>
<gene>
    <name evidence="3" type="ORF">PIG85_08240</name>
</gene>
<dbReference type="Gene3D" id="3.40.50.1820">
    <property type="entry name" value="alpha/beta hydrolase"/>
    <property type="match status" value="2"/>
</dbReference>
<dbReference type="KEGG" id="wne:PIG85_08240"/>
<proteinExistence type="predicted"/>
<dbReference type="InterPro" id="IPR029058">
    <property type="entry name" value="AB_hydrolase_fold"/>
</dbReference>
<protein>
    <submittedName>
        <fullName evidence="3">Alpha/beta fold hydrolase</fullName>
    </submittedName>
</protein>
<dbReference type="RefSeq" id="WP_004807391.1">
    <property type="nucleotide sequence ID" value="NZ_CP116394.1"/>
</dbReference>
<evidence type="ECO:0000259" key="2">
    <source>
        <dbReference type="Pfam" id="PF12697"/>
    </source>
</evidence>
<feature type="domain" description="GPI inositol-deacylase PGAP1-like alpha/beta" evidence="1">
    <location>
        <begin position="420"/>
        <end position="468"/>
    </location>
</feature>
<dbReference type="EMBL" id="CP116394">
    <property type="protein sequence ID" value="WCE45630.1"/>
    <property type="molecule type" value="Genomic_DNA"/>
</dbReference>
<dbReference type="PANTHER" id="PTHR43798:SF5">
    <property type="entry name" value="MONOACYLGLYCEROL LIPASE ABHD6"/>
    <property type="match status" value="1"/>
</dbReference>
<dbReference type="GO" id="GO:0016020">
    <property type="term" value="C:membrane"/>
    <property type="evidence" value="ECO:0007669"/>
    <property type="project" value="TreeGrafter"/>
</dbReference>
<evidence type="ECO:0000259" key="1">
    <source>
        <dbReference type="Pfam" id="PF07819"/>
    </source>
</evidence>
<feature type="domain" description="AB hydrolase-1" evidence="2">
    <location>
        <begin position="55"/>
        <end position="273"/>
    </location>
</feature>
<dbReference type="GO" id="GO:0046464">
    <property type="term" value="P:acylglycerol catabolic process"/>
    <property type="evidence" value="ECO:0007669"/>
    <property type="project" value="TreeGrafter"/>
</dbReference>
<organism evidence="3 4">
    <name type="scientific">Winkia neuii subsp. anitrata</name>
    <dbReference type="NCBI Taxonomy" id="29318"/>
    <lineage>
        <taxon>Bacteria</taxon>
        <taxon>Bacillati</taxon>
        <taxon>Actinomycetota</taxon>
        <taxon>Actinomycetes</taxon>
        <taxon>Actinomycetales</taxon>
        <taxon>Actinomycetaceae</taxon>
        <taxon>Winkia</taxon>
    </lineage>
</organism>
<keyword evidence="3" id="KW-0378">Hydrolase</keyword>
<dbReference type="PANTHER" id="PTHR43798">
    <property type="entry name" value="MONOACYLGLYCEROL LIPASE"/>
    <property type="match status" value="1"/>
</dbReference>
<dbReference type="InterPro" id="IPR000073">
    <property type="entry name" value="AB_hydrolase_1"/>
</dbReference>
<sequence>MISKRRHKVVLDSWVVDHANEQAGTSMVSVRRIDGVFVRYHLIAAKERKVGLPTFVLIHGIGVSARYFVPLAHELSKYGDAILFDLPGFGGLPKPNEPMNIKAFARTVARTLTTLAKEGRLSGQVIVLGHSMGAQVAMELAHIEPTLIDGVMLQGAPVNARERSLHEAALRFLQSSAHEPIKLGLIAARAYLLSGVAWFLETLPAMMHFAIEDRIEEYRGDLVISRGEYDSIAPRRWLAELCTSRGQDGRTRLVEVSGGAHSVIYKYADVVADELAQLGKVKKRADKWATDSPSPWIQLRVGEYEITEDGELPPLHRLRQAIEMITDYTLGAFIAVPRAIAADFSDDDEVAKTTSKIPLRGPLSGLECWTIPGVWEQPMAMSAIAEDIVARGGGVRMLPRLGNMMGPVPELAKIVEDRLEERDAKDVVLVAHSKGGLVGRRVMAGPQGHRVKAMVTLGTPFEGSPLANGILGRASHTSDLRPSAAEAEWQSQRLPQVDERITTISARWDEHVPRTKLAGAHNLVSKAVGHMRLLTSEDSRAMLMKVLTGIATPRS</sequence>
<dbReference type="GO" id="GO:0047372">
    <property type="term" value="F:monoacylglycerol lipase activity"/>
    <property type="evidence" value="ECO:0007669"/>
    <property type="project" value="TreeGrafter"/>
</dbReference>
<name>A0AB38XMQ5_9ACTO</name>
<dbReference type="Pfam" id="PF07819">
    <property type="entry name" value="PGAP1"/>
    <property type="match status" value="1"/>
</dbReference>
<dbReference type="SUPFAM" id="SSF53474">
    <property type="entry name" value="alpha/beta-Hydrolases"/>
    <property type="match status" value="2"/>
</dbReference>
<dbReference type="InterPro" id="IPR012908">
    <property type="entry name" value="PGAP1-ab_dom-like"/>
</dbReference>